<feature type="transmembrane region" description="Helical" evidence="1">
    <location>
        <begin position="337"/>
        <end position="360"/>
    </location>
</feature>
<feature type="transmembrane region" description="Helical" evidence="1">
    <location>
        <begin position="248"/>
        <end position="266"/>
    </location>
</feature>
<feature type="transmembrane region" description="Helical" evidence="1">
    <location>
        <begin position="158"/>
        <end position="179"/>
    </location>
</feature>
<feature type="transmembrane region" description="Helical" evidence="1">
    <location>
        <begin position="36"/>
        <end position="55"/>
    </location>
</feature>
<dbReference type="AlphaFoldDB" id="A0A380BH88"/>
<feature type="transmembrane region" description="Helical" evidence="1">
    <location>
        <begin position="104"/>
        <end position="121"/>
    </location>
</feature>
<keyword evidence="1" id="KW-0812">Transmembrane</keyword>
<feature type="transmembrane region" description="Helical" evidence="1">
    <location>
        <begin position="127"/>
        <end position="151"/>
    </location>
</feature>
<feature type="transmembrane region" description="Helical" evidence="1">
    <location>
        <begin position="366"/>
        <end position="389"/>
    </location>
</feature>
<feature type="transmembrane region" description="Helical" evidence="1">
    <location>
        <begin position="278"/>
        <end position="298"/>
    </location>
</feature>
<dbReference type="Proteomes" id="UP000254069">
    <property type="component" value="Unassembled WGS sequence"/>
</dbReference>
<dbReference type="EMBL" id="UGYO01000002">
    <property type="protein sequence ID" value="SUJ00955.1"/>
    <property type="molecule type" value="Genomic_DNA"/>
</dbReference>
<gene>
    <name evidence="2" type="ORF">NCTC10738_03250</name>
</gene>
<feature type="transmembrane region" description="Helical" evidence="1">
    <location>
        <begin position="75"/>
        <end position="92"/>
    </location>
</feature>
<dbReference type="InterPro" id="IPR010266">
    <property type="entry name" value="NnrS"/>
</dbReference>
<reference evidence="2 3" key="1">
    <citation type="submission" date="2018-06" db="EMBL/GenBank/DDBJ databases">
        <authorList>
            <consortium name="Pathogen Informatics"/>
            <person name="Doyle S."/>
        </authorList>
    </citation>
    <scope>NUCLEOTIDE SEQUENCE [LARGE SCALE GENOMIC DNA]</scope>
    <source>
        <strain evidence="2 3">NCTC10738</strain>
    </source>
</reference>
<proteinExistence type="predicted"/>
<feature type="transmembrane region" description="Helical" evidence="1">
    <location>
        <begin position="304"/>
        <end position="325"/>
    </location>
</feature>
<name>A0A380BH88_9GAMM</name>
<sequence>MSKSGTRNTRGGILNIDEPANKQFPLALFRLGFRPFFLGASLFGLLSLLLWGALLSGQVPLTPHANPLWWHGHEMLFGFTGAVIAGFLLTAVQNWTGVPGIRGWPLLLLWCLWLAPRLLLLDAGIAPFTLVMLLDLAFFPVTALLLGLAVIRVKQWRNLVFVPLLLLLFGANLLSYLGLEQPGLAQKALQAAALLVILLVALLGGRVIPFFTERATDFNRKEPNPILEALSFASLSLMIISLFLPYPWLTQALALLAGVSLLLRWARWGWRASLKVPLLWSLHLSYLFIPLGLLIIGVSGQMMLGFHALTVGGMGGMILAMMARVSLGHSGRPLQIAWPMIPAFSLILLAAILRVTAAIVPQVSQILLMGAILCWLMAFATFVLLYAPILCRARLDGRPG</sequence>
<feature type="transmembrane region" description="Helical" evidence="1">
    <location>
        <begin position="224"/>
        <end position="242"/>
    </location>
</feature>
<dbReference type="Pfam" id="PF05940">
    <property type="entry name" value="NnrS"/>
    <property type="match status" value="1"/>
</dbReference>
<protein>
    <submittedName>
        <fullName evidence="2">NnrS protein</fullName>
    </submittedName>
</protein>
<evidence type="ECO:0000256" key="1">
    <source>
        <dbReference type="SAM" id="Phobius"/>
    </source>
</evidence>
<keyword evidence="3" id="KW-1185">Reference proteome</keyword>
<accession>A0A380BH88</accession>
<keyword evidence="1" id="KW-1133">Transmembrane helix</keyword>
<feature type="transmembrane region" description="Helical" evidence="1">
    <location>
        <begin position="191"/>
        <end position="212"/>
    </location>
</feature>
<evidence type="ECO:0000313" key="2">
    <source>
        <dbReference type="EMBL" id="SUJ00955.1"/>
    </source>
</evidence>
<keyword evidence="1" id="KW-0472">Membrane</keyword>
<organism evidence="2 3">
    <name type="scientific">Shewanella algae</name>
    <dbReference type="NCBI Taxonomy" id="38313"/>
    <lineage>
        <taxon>Bacteria</taxon>
        <taxon>Pseudomonadati</taxon>
        <taxon>Pseudomonadota</taxon>
        <taxon>Gammaproteobacteria</taxon>
        <taxon>Alteromonadales</taxon>
        <taxon>Shewanellaceae</taxon>
        <taxon>Shewanella</taxon>
    </lineage>
</organism>
<evidence type="ECO:0000313" key="3">
    <source>
        <dbReference type="Proteomes" id="UP000254069"/>
    </source>
</evidence>